<keyword evidence="2 4" id="KW-0479">Metal-binding</keyword>
<evidence type="ECO:0000259" key="6">
    <source>
        <dbReference type="PROSITE" id="PS50255"/>
    </source>
</evidence>
<accession>A0A9W4HRW4</accession>
<keyword evidence="4" id="KW-1133">Transmembrane helix</keyword>
<dbReference type="PROSITE" id="PS50255">
    <property type="entry name" value="CYTOCHROME_B5_2"/>
    <property type="match status" value="1"/>
</dbReference>
<dbReference type="GO" id="GO:0046872">
    <property type="term" value="F:metal ion binding"/>
    <property type="evidence" value="ECO:0007669"/>
    <property type="project" value="UniProtKB-UniRule"/>
</dbReference>
<feature type="transmembrane region" description="Helical" evidence="4">
    <location>
        <begin position="38"/>
        <end position="56"/>
    </location>
</feature>
<comment type="similarity">
    <text evidence="4">Belongs to the cytochrome b5 family.</text>
</comment>
<dbReference type="PANTHER" id="PTHR46237:SF1">
    <property type="entry name" value="CYTOCHROME B5 REDUCTASE 4"/>
    <property type="match status" value="1"/>
</dbReference>
<keyword evidence="8" id="KW-1185">Reference proteome</keyword>
<dbReference type="GO" id="GO:0020037">
    <property type="term" value="F:heme binding"/>
    <property type="evidence" value="ECO:0007669"/>
    <property type="project" value="UniProtKB-UniRule"/>
</dbReference>
<organism evidence="7 8">
    <name type="scientific">Penicillium olsonii</name>
    <dbReference type="NCBI Taxonomy" id="99116"/>
    <lineage>
        <taxon>Eukaryota</taxon>
        <taxon>Fungi</taxon>
        <taxon>Dikarya</taxon>
        <taxon>Ascomycota</taxon>
        <taxon>Pezizomycotina</taxon>
        <taxon>Eurotiomycetes</taxon>
        <taxon>Eurotiomycetidae</taxon>
        <taxon>Eurotiales</taxon>
        <taxon>Aspergillaceae</taxon>
        <taxon>Penicillium</taxon>
    </lineage>
</organism>
<keyword evidence="4" id="KW-0812">Transmembrane</keyword>
<dbReference type="InterPro" id="IPR051872">
    <property type="entry name" value="Cytochrome_b5/Flavoprotein_Rdt"/>
</dbReference>
<feature type="domain" description="Cytochrome b5 heme-binding" evidence="6">
    <location>
        <begin position="305"/>
        <end position="373"/>
    </location>
</feature>
<dbReference type="AlphaFoldDB" id="A0A9W4HRW4"/>
<evidence type="ECO:0000313" key="8">
    <source>
        <dbReference type="Proteomes" id="UP001153618"/>
    </source>
</evidence>
<dbReference type="SMART" id="SM01117">
    <property type="entry name" value="Cyt-b5"/>
    <property type="match status" value="1"/>
</dbReference>
<keyword evidence="3 4" id="KW-0408">Iron</keyword>
<evidence type="ECO:0000256" key="1">
    <source>
        <dbReference type="ARBA" id="ARBA00022617"/>
    </source>
</evidence>
<keyword evidence="4" id="KW-0472">Membrane</keyword>
<evidence type="ECO:0000313" key="7">
    <source>
        <dbReference type="EMBL" id="CAG8103761.1"/>
    </source>
</evidence>
<name>A0A9W4HRW4_PENOL</name>
<dbReference type="PROSITE" id="PS00191">
    <property type="entry name" value="CYTOCHROME_B5_1"/>
    <property type="match status" value="1"/>
</dbReference>
<dbReference type="OrthoDB" id="432299at2759"/>
<feature type="region of interest" description="Disordered" evidence="5">
    <location>
        <begin position="64"/>
        <end position="243"/>
    </location>
</feature>
<dbReference type="PANTHER" id="PTHR46237">
    <property type="entry name" value="CYTOCHROME B5 REDUCTASE 4 FAMILY MEMBER"/>
    <property type="match status" value="1"/>
</dbReference>
<dbReference type="InterPro" id="IPR036400">
    <property type="entry name" value="Cyt_B5-like_heme/steroid_sf"/>
</dbReference>
<feature type="compositionally biased region" description="Basic and acidic residues" evidence="5">
    <location>
        <begin position="153"/>
        <end position="164"/>
    </location>
</feature>
<gene>
    <name evidence="7" type="ORF">POLS_LOCUS4752</name>
</gene>
<feature type="compositionally biased region" description="Pro residues" evidence="5">
    <location>
        <begin position="197"/>
        <end position="230"/>
    </location>
</feature>
<protein>
    <recommendedName>
        <fullName evidence="6">Cytochrome b5 heme-binding domain-containing protein</fullName>
    </recommendedName>
</protein>
<dbReference type="InterPro" id="IPR018506">
    <property type="entry name" value="Cyt_B5_heme-BS"/>
</dbReference>
<dbReference type="SUPFAM" id="SSF55856">
    <property type="entry name" value="Cytochrome b5-like heme/steroid binding domain"/>
    <property type="match status" value="1"/>
</dbReference>
<dbReference type="InterPro" id="IPR001199">
    <property type="entry name" value="Cyt_B5-like_heme/steroid-bd"/>
</dbReference>
<reference evidence="7" key="1">
    <citation type="submission" date="2021-07" db="EMBL/GenBank/DDBJ databases">
        <authorList>
            <person name="Branca A.L. A."/>
        </authorList>
    </citation>
    <scope>NUCLEOTIDE SEQUENCE</scope>
</reference>
<dbReference type="GO" id="GO:0004128">
    <property type="term" value="F:cytochrome-b5 reductase activity, acting on NAD(P)H"/>
    <property type="evidence" value="ECO:0007669"/>
    <property type="project" value="TreeGrafter"/>
</dbReference>
<evidence type="ECO:0000256" key="5">
    <source>
        <dbReference type="SAM" id="MobiDB-lite"/>
    </source>
</evidence>
<keyword evidence="1 4" id="KW-0349">Heme</keyword>
<sequence>MDARATPLRRICKIVITIANIFLDPHLLSLPIVFERFVMGWVGAGIAIATTAYFFYRYPPRSWAEPDSSAPPEPKPETPLAATSDAPVQEKQDSRAPTPPIESTEDTQSTPKASASSAPPPVLAVPELNLESEESTSQSATMPSIPQPTNEPDAQKLPEPRRSEAQTTLMPPPSLAVPAKPKQPSVPRPTPTSSSLMPPPSIPRPTPQPNRDPRLQPPRPSGSSLGPPPSSAAAQRGAAMSGVRQVNSTLAPTPVSLKKASKKVALEPGFSPLDWAALAANPNNQLRGKDLPPSLLRVTPSMLREQHGRKGRDAWTSYNGKVYNISPYVPYHPGGKGELLRGAGKDSGQLFMEIHPWVNWDGILGECLVGILVSENDIQTENALDAMD</sequence>
<comment type="caution">
    <text evidence="7">The sequence shown here is derived from an EMBL/GenBank/DDBJ whole genome shotgun (WGS) entry which is preliminary data.</text>
</comment>
<dbReference type="GO" id="GO:0005737">
    <property type="term" value="C:cytoplasm"/>
    <property type="evidence" value="ECO:0007669"/>
    <property type="project" value="TreeGrafter"/>
</dbReference>
<dbReference type="Gene3D" id="3.10.120.10">
    <property type="entry name" value="Cytochrome b5-like heme/steroid binding domain"/>
    <property type="match status" value="1"/>
</dbReference>
<dbReference type="Pfam" id="PF00173">
    <property type="entry name" value="Cyt-b5"/>
    <property type="match status" value="1"/>
</dbReference>
<evidence type="ECO:0000256" key="2">
    <source>
        <dbReference type="ARBA" id="ARBA00022723"/>
    </source>
</evidence>
<dbReference type="Proteomes" id="UP001153618">
    <property type="component" value="Unassembled WGS sequence"/>
</dbReference>
<evidence type="ECO:0000256" key="4">
    <source>
        <dbReference type="RuleBase" id="RU362121"/>
    </source>
</evidence>
<evidence type="ECO:0000256" key="3">
    <source>
        <dbReference type="ARBA" id="ARBA00023004"/>
    </source>
</evidence>
<proteinExistence type="inferred from homology"/>
<feature type="compositionally biased region" description="Polar residues" evidence="5">
    <location>
        <begin position="135"/>
        <end position="152"/>
    </location>
</feature>
<dbReference type="FunFam" id="3.10.120.10:FF:000001">
    <property type="entry name" value="Cytochrome b5 reductase 4"/>
    <property type="match status" value="1"/>
</dbReference>
<dbReference type="EMBL" id="CAJVOS010000024">
    <property type="protein sequence ID" value="CAG8103761.1"/>
    <property type="molecule type" value="Genomic_DNA"/>
</dbReference>